<evidence type="ECO:0000313" key="1">
    <source>
        <dbReference type="Proteomes" id="UP000038040"/>
    </source>
</evidence>
<dbReference type="Proteomes" id="UP000038040">
    <property type="component" value="Unplaced"/>
</dbReference>
<protein>
    <submittedName>
        <fullName evidence="2">CASPASE_P20 domain-containing protein</fullName>
    </submittedName>
</protein>
<evidence type="ECO:0000313" key="2">
    <source>
        <dbReference type="WBParaSite" id="DME_0000260201-mRNA-1"/>
    </source>
</evidence>
<dbReference type="AlphaFoldDB" id="A0A0N4U6N8"/>
<proteinExistence type="predicted"/>
<name>A0A0N4U6N8_DRAME</name>
<reference evidence="2" key="1">
    <citation type="submission" date="2017-02" db="UniProtKB">
        <authorList>
            <consortium name="WormBaseParasite"/>
        </authorList>
    </citation>
    <scope>IDENTIFICATION</scope>
</reference>
<organism evidence="1 2">
    <name type="scientific">Dracunculus medinensis</name>
    <name type="common">Guinea worm</name>
    <dbReference type="NCBI Taxonomy" id="318479"/>
    <lineage>
        <taxon>Eukaryota</taxon>
        <taxon>Metazoa</taxon>
        <taxon>Ecdysozoa</taxon>
        <taxon>Nematoda</taxon>
        <taxon>Chromadorea</taxon>
        <taxon>Rhabditida</taxon>
        <taxon>Spirurina</taxon>
        <taxon>Dracunculoidea</taxon>
        <taxon>Dracunculidae</taxon>
        <taxon>Dracunculus</taxon>
    </lineage>
</organism>
<sequence length="62" mass="7321">LAVKRILPKNHLEITDDRNFAEKLFIFQICASLNEICSNHRKRPKIYQFNSFDTEGIEIDLN</sequence>
<accession>A0A0N4U6N8</accession>
<dbReference type="WBParaSite" id="DME_0000260201-mRNA-1">
    <property type="protein sequence ID" value="DME_0000260201-mRNA-1"/>
    <property type="gene ID" value="DME_0000260201"/>
</dbReference>